<sequence length="433" mass="48462">MSTAVNNPVKFDFTIIGGGIVGLATARELQLRYPKFRFVLLEKEKELSIHQSKNNSGVIHTGIYYPPGSLKAKLCVEGLKRSYEYFNQNHVPYKKCGKLIVATNDIDVARMENLFERAKANKVPGVTILTPREIREVEPLCGGVKAIYSPETGIVDWRTVALAFSEDFRNHGGAIFTGFQVDDITESSSDVQFPVSVHTRHKKNQKLPDTIQTKYLITCAGLQSDRIARMTGCSSDPKIVPFRGDYLKLRDDKSNMVKTNIYPVPDPRFPFLGVHFTPRMDGSVWLGPNAILALDREGYGLFDFRLKDALDSLFYPGFWKLATRYTAFGINEIISNIFIRRQVKQLQRYVPSLKREDVVRGPSGIRAQALNSAGQLVEDFVIDVDKKGVGKHVMHVRNAPSPAATSSMAIACHIANEARVHFDLPEPAVRGYV</sequence>
<evidence type="ECO:0000256" key="3">
    <source>
        <dbReference type="ARBA" id="ARBA00022827"/>
    </source>
</evidence>
<organism evidence="10 11">
    <name type="scientific">Echinostoma caproni</name>
    <dbReference type="NCBI Taxonomy" id="27848"/>
    <lineage>
        <taxon>Eukaryota</taxon>
        <taxon>Metazoa</taxon>
        <taxon>Spiralia</taxon>
        <taxon>Lophotrochozoa</taxon>
        <taxon>Platyhelminthes</taxon>
        <taxon>Trematoda</taxon>
        <taxon>Digenea</taxon>
        <taxon>Plagiorchiida</taxon>
        <taxon>Echinostomata</taxon>
        <taxon>Echinostomatoidea</taxon>
        <taxon>Echinostomatidae</taxon>
        <taxon>Echinostoma</taxon>
    </lineage>
</organism>
<dbReference type="GO" id="GO:0047545">
    <property type="term" value="F:(S)-2-hydroxyglutarate dehydrogenase activity"/>
    <property type="evidence" value="ECO:0007669"/>
    <property type="project" value="UniProtKB-EC"/>
</dbReference>
<evidence type="ECO:0000256" key="4">
    <source>
        <dbReference type="ARBA" id="ARBA00023002"/>
    </source>
</evidence>
<dbReference type="SUPFAM" id="SSF51905">
    <property type="entry name" value="FAD/NAD(P)-binding domain"/>
    <property type="match status" value="1"/>
</dbReference>
<dbReference type="InterPro" id="IPR036188">
    <property type="entry name" value="FAD/NAD-bd_sf"/>
</dbReference>
<dbReference type="Gene3D" id="3.30.9.10">
    <property type="entry name" value="D-Amino Acid Oxidase, subunit A, domain 2"/>
    <property type="match status" value="1"/>
</dbReference>
<evidence type="ECO:0000256" key="6">
    <source>
        <dbReference type="ARBA" id="ARBA00037941"/>
    </source>
</evidence>
<keyword evidence="4" id="KW-0560">Oxidoreductase</keyword>
<keyword evidence="11" id="KW-1185">Reference proteome</keyword>
<comment type="catalytic activity">
    <reaction evidence="5">
        <text>(S)-2-hydroxyglutarate + A = 2-oxoglutarate + AH2</text>
        <dbReference type="Rhea" id="RHEA:21252"/>
        <dbReference type="ChEBI" id="CHEBI:13193"/>
        <dbReference type="ChEBI" id="CHEBI:16782"/>
        <dbReference type="ChEBI" id="CHEBI:16810"/>
        <dbReference type="ChEBI" id="CHEBI:17499"/>
        <dbReference type="EC" id="1.1.99.2"/>
    </reaction>
</comment>
<evidence type="ECO:0000256" key="2">
    <source>
        <dbReference type="ARBA" id="ARBA00022630"/>
    </source>
</evidence>
<evidence type="ECO:0000313" key="10">
    <source>
        <dbReference type="EMBL" id="VDP94568.1"/>
    </source>
</evidence>
<evidence type="ECO:0000256" key="5">
    <source>
        <dbReference type="ARBA" id="ARBA00036066"/>
    </source>
</evidence>
<dbReference type="PANTHER" id="PTHR43104">
    <property type="entry name" value="L-2-HYDROXYGLUTARATE DEHYDROGENASE, MITOCHONDRIAL"/>
    <property type="match status" value="1"/>
</dbReference>
<keyword evidence="3" id="KW-0274">FAD</keyword>
<comment type="similarity">
    <text evidence="6">Belongs to the L2HGDH family.</text>
</comment>
<evidence type="ECO:0000259" key="9">
    <source>
        <dbReference type="Pfam" id="PF01266"/>
    </source>
</evidence>
<dbReference type="EMBL" id="UZAN01068404">
    <property type="protein sequence ID" value="VDP94568.1"/>
    <property type="molecule type" value="Genomic_DNA"/>
</dbReference>
<feature type="domain" description="FAD dependent oxidoreductase" evidence="9">
    <location>
        <begin position="12"/>
        <end position="415"/>
    </location>
</feature>
<accession>A0A3P8IF32</accession>
<proteinExistence type="inferred from homology"/>
<dbReference type="PANTHER" id="PTHR43104:SF2">
    <property type="entry name" value="L-2-HYDROXYGLUTARATE DEHYDROGENASE, MITOCHONDRIAL"/>
    <property type="match status" value="1"/>
</dbReference>
<dbReference type="Pfam" id="PF01266">
    <property type="entry name" value="DAO"/>
    <property type="match status" value="1"/>
</dbReference>
<dbReference type="EC" id="1.1.99.2" evidence="7"/>
<dbReference type="OrthoDB" id="498204at2759"/>
<evidence type="ECO:0000313" key="11">
    <source>
        <dbReference type="Proteomes" id="UP000272942"/>
    </source>
</evidence>
<evidence type="ECO:0000256" key="1">
    <source>
        <dbReference type="ARBA" id="ARBA00001974"/>
    </source>
</evidence>
<protein>
    <recommendedName>
        <fullName evidence="8">L-2-hydroxyglutarate dehydrogenase, mitochondrial</fullName>
        <ecNumber evidence="7">1.1.99.2</ecNumber>
    </recommendedName>
</protein>
<reference evidence="10 11" key="1">
    <citation type="submission" date="2018-11" db="EMBL/GenBank/DDBJ databases">
        <authorList>
            <consortium name="Pathogen Informatics"/>
        </authorList>
    </citation>
    <scope>NUCLEOTIDE SEQUENCE [LARGE SCALE GENOMIC DNA]</scope>
    <source>
        <strain evidence="10 11">Egypt</strain>
    </source>
</reference>
<dbReference type="Gene3D" id="3.50.50.60">
    <property type="entry name" value="FAD/NAD(P)-binding domain"/>
    <property type="match status" value="1"/>
</dbReference>
<dbReference type="Proteomes" id="UP000272942">
    <property type="component" value="Unassembled WGS sequence"/>
</dbReference>
<evidence type="ECO:0000256" key="8">
    <source>
        <dbReference type="ARBA" id="ARBA00041137"/>
    </source>
</evidence>
<dbReference type="NCBIfam" id="NF008726">
    <property type="entry name" value="PRK11728.1"/>
    <property type="match status" value="1"/>
</dbReference>
<evidence type="ECO:0000256" key="7">
    <source>
        <dbReference type="ARBA" id="ARBA00038878"/>
    </source>
</evidence>
<dbReference type="AlphaFoldDB" id="A0A3P8IF32"/>
<gene>
    <name evidence="10" type="ORF">ECPE_LOCUS17279</name>
</gene>
<dbReference type="InterPro" id="IPR006076">
    <property type="entry name" value="FAD-dep_OxRdtase"/>
</dbReference>
<name>A0A3P8IF32_9TREM</name>
<keyword evidence="2" id="KW-0285">Flavoprotein</keyword>
<comment type="cofactor">
    <cofactor evidence="1">
        <name>FAD</name>
        <dbReference type="ChEBI" id="CHEBI:57692"/>
    </cofactor>
</comment>